<protein>
    <submittedName>
        <fullName evidence="2">Uncharacterized protein</fullName>
    </submittedName>
</protein>
<dbReference type="AlphaFoldDB" id="A0A0F8Z4A2"/>
<feature type="compositionally biased region" description="Low complexity" evidence="1">
    <location>
        <begin position="127"/>
        <end position="139"/>
    </location>
</feature>
<accession>A0A0F8Z4A2</accession>
<sequence>MGEDNQIGGYLKLWRSLGWSEFWEEMPFSHCKLWLWLLMEAAHKENAERRKLNPGQLDHSLRFMCQAVKWMDTDKHRWVTPSQPTIVKALKRLEADGCIIIFSTPRVTSVITICNWELYQSKEGEGNSSTNSSTNSKLKNPPPPTPPSTRITTVKNPSDFPPEAISILEDWKSVHALPSKTTDVACLDTLEKLHRLDGHDYKTIRTVCAHIVRAKVPKFIRSPIKLRQPTRAGDELTFEHYLLDTPDSNGSPTWHPKDRVVDSQYRAIKDNPTLRLRVILENDPTATHDPDQEKPYTLTDATIAQAKKEQSHE</sequence>
<reference evidence="2" key="1">
    <citation type="journal article" date="2015" name="Nature">
        <title>Complex archaea that bridge the gap between prokaryotes and eukaryotes.</title>
        <authorList>
            <person name="Spang A."/>
            <person name="Saw J.H."/>
            <person name="Jorgensen S.L."/>
            <person name="Zaremba-Niedzwiedzka K."/>
            <person name="Martijn J."/>
            <person name="Lind A.E."/>
            <person name="van Eijk R."/>
            <person name="Schleper C."/>
            <person name="Guy L."/>
            <person name="Ettema T.J."/>
        </authorList>
    </citation>
    <scope>NUCLEOTIDE SEQUENCE</scope>
</reference>
<dbReference type="EMBL" id="LAZR01049879">
    <property type="protein sequence ID" value="KKK88602.1"/>
    <property type="molecule type" value="Genomic_DNA"/>
</dbReference>
<comment type="caution">
    <text evidence="2">The sequence shown here is derived from an EMBL/GenBank/DDBJ whole genome shotgun (WGS) entry which is preliminary data.</text>
</comment>
<proteinExistence type="predicted"/>
<feature type="region of interest" description="Disordered" evidence="1">
    <location>
        <begin position="123"/>
        <end position="157"/>
    </location>
</feature>
<gene>
    <name evidence="2" type="ORF">LCGC14_2741500</name>
</gene>
<name>A0A0F8Z4A2_9ZZZZ</name>
<evidence type="ECO:0000313" key="2">
    <source>
        <dbReference type="EMBL" id="KKK88602.1"/>
    </source>
</evidence>
<evidence type="ECO:0000256" key="1">
    <source>
        <dbReference type="SAM" id="MobiDB-lite"/>
    </source>
</evidence>
<organism evidence="2">
    <name type="scientific">marine sediment metagenome</name>
    <dbReference type="NCBI Taxonomy" id="412755"/>
    <lineage>
        <taxon>unclassified sequences</taxon>
        <taxon>metagenomes</taxon>
        <taxon>ecological metagenomes</taxon>
    </lineage>
</organism>